<dbReference type="InterPro" id="IPR012349">
    <property type="entry name" value="Split_barrel_FMN-bd"/>
</dbReference>
<evidence type="ECO:0000256" key="3">
    <source>
        <dbReference type="SAM" id="MobiDB-lite"/>
    </source>
</evidence>
<dbReference type="PANTHER" id="PTHR30466">
    <property type="entry name" value="FLAVIN REDUCTASE"/>
    <property type="match status" value="1"/>
</dbReference>
<dbReference type="EMBL" id="CP008947">
    <property type="protein sequence ID" value="AII05629.1"/>
    <property type="molecule type" value="Genomic_DNA"/>
</dbReference>
<dbReference type="SMART" id="SM00903">
    <property type="entry name" value="Flavin_Reduct"/>
    <property type="match status" value="1"/>
</dbReference>
<comment type="similarity">
    <text evidence="1">Belongs to the non-flavoprotein flavin reductase family.</text>
</comment>
<dbReference type="SUPFAM" id="SSF50475">
    <property type="entry name" value="FMN-binding split barrel"/>
    <property type="match status" value="1"/>
</dbReference>
<keyword evidence="2" id="KW-0560">Oxidoreductase</keyword>
<dbReference type="Pfam" id="PF01613">
    <property type="entry name" value="Flavin_Reduct"/>
    <property type="match status" value="1"/>
</dbReference>
<evidence type="ECO:0000256" key="1">
    <source>
        <dbReference type="ARBA" id="ARBA00008898"/>
    </source>
</evidence>
<evidence type="ECO:0000313" key="5">
    <source>
        <dbReference type="EMBL" id="AII05629.1"/>
    </source>
</evidence>
<dbReference type="eggNOG" id="COG1853">
    <property type="taxonomic scope" value="Bacteria"/>
</dbReference>
<proteinExistence type="inferred from homology"/>
<protein>
    <submittedName>
        <fullName evidence="5">Monooxygenase</fullName>
    </submittedName>
</protein>
<feature type="compositionally biased region" description="Polar residues" evidence="3">
    <location>
        <begin position="1"/>
        <end position="18"/>
    </location>
</feature>
<reference evidence="5 6" key="1">
    <citation type="submission" date="2014-07" db="EMBL/GenBank/DDBJ databases">
        <title>Genome Sequence of Rhodococcus opacus Strain R7, a Biodegrader of Mono- and Polycyclic Aromatic Hydrocarbons.</title>
        <authorList>
            <person name="Di Gennaro P."/>
            <person name="Zampolli J."/>
            <person name="Presti I."/>
            <person name="Cappelletti M."/>
            <person name="D'Ursi P."/>
            <person name="Orro A."/>
            <person name="Mezzelani A."/>
            <person name="Milanesi L."/>
        </authorList>
    </citation>
    <scope>NUCLEOTIDE SEQUENCE [LARGE SCALE GENOMIC DNA]</scope>
    <source>
        <strain evidence="5 6">R7</strain>
    </source>
</reference>
<feature type="region of interest" description="Disordered" evidence="3">
    <location>
        <begin position="1"/>
        <end position="33"/>
    </location>
</feature>
<dbReference type="Proteomes" id="UP000028488">
    <property type="component" value="Chromosome"/>
</dbReference>
<sequence length="208" mass="22284">MASTPDPASQTKGITMGSTMEGKVETHESDSRTAVPDGVIVDDFHTIDPMRFRNVLGHFPTGVVAVTTMDAENNPTGMAVGSFTSVSLDPPLVAFLPDKSSSTFPKIRTAGRFCANVLGSEQQQICRSLARKGTDKFADVEWAPTPSGMPRIEGALAWIDCEIDAVHDAGDHHIVVGRVRHLELDTPESPLIFFQGGYGGFAADRQAV</sequence>
<feature type="compositionally biased region" description="Basic and acidic residues" evidence="3">
    <location>
        <begin position="22"/>
        <end position="31"/>
    </location>
</feature>
<name>A0A076EQC1_RHOOP</name>
<dbReference type="GO" id="GO:0042602">
    <property type="term" value="F:riboflavin reductase (NADPH) activity"/>
    <property type="evidence" value="ECO:0007669"/>
    <property type="project" value="TreeGrafter"/>
</dbReference>
<feature type="domain" description="Flavin reductase like" evidence="4">
    <location>
        <begin position="56"/>
        <end position="200"/>
    </location>
</feature>
<dbReference type="GO" id="GO:0004497">
    <property type="term" value="F:monooxygenase activity"/>
    <property type="evidence" value="ECO:0007669"/>
    <property type="project" value="UniProtKB-KW"/>
</dbReference>
<dbReference type="InterPro" id="IPR002563">
    <property type="entry name" value="Flavin_Rdtase-like_dom"/>
</dbReference>
<evidence type="ECO:0000313" key="6">
    <source>
        <dbReference type="Proteomes" id="UP000028488"/>
    </source>
</evidence>
<evidence type="ECO:0000259" key="4">
    <source>
        <dbReference type="SMART" id="SM00903"/>
    </source>
</evidence>
<dbReference type="AlphaFoldDB" id="A0A076EQC1"/>
<keyword evidence="5" id="KW-0503">Monooxygenase</keyword>
<dbReference type="Gene3D" id="2.30.110.10">
    <property type="entry name" value="Electron Transport, Fmn-binding Protein, Chain A"/>
    <property type="match status" value="1"/>
</dbReference>
<dbReference type="PANTHER" id="PTHR30466:SF11">
    <property type="entry name" value="FLAVIN-DEPENDENT MONOOXYGENASE, REDUCTASE SUBUNIT HSAB"/>
    <property type="match status" value="1"/>
</dbReference>
<dbReference type="GO" id="GO:0010181">
    <property type="term" value="F:FMN binding"/>
    <property type="evidence" value="ECO:0007669"/>
    <property type="project" value="InterPro"/>
</dbReference>
<organism evidence="5 6">
    <name type="scientific">Rhodococcus opacus</name>
    <name type="common">Nocardia opaca</name>
    <dbReference type="NCBI Taxonomy" id="37919"/>
    <lineage>
        <taxon>Bacteria</taxon>
        <taxon>Bacillati</taxon>
        <taxon>Actinomycetota</taxon>
        <taxon>Actinomycetes</taxon>
        <taxon>Mycobacteriales</taxon>
        <taxon>Nocardiaceae</taxon>
        <taxon>Rhodococcus</taxon>
    </lineage>
</organism>
<gene>
    <name evidence="5" type="ORF">EP51_13745</name>
</gene>
<accession>A0A076EQC1</accession>
<dbReference type="InterPro" id="IPR050268">
    <property type="entry name" value="NADH-dep_flavin_reductase"/>
</dbReference>
<evidence type="ECO:0000256" key="2">
    <source>
        <dbReference type="ARBA" id="ARBA00023002"/>
    </source>
</evidence>